<reference evidence="1 2" key="1">
    <citation type="submission" date="2006-10" db="EMBL/GenBank/DDBJ databases">
        <title>Complete sequence of chromosome of Pelobacter propionicus DSM 2379.</title>
        <authorList>
            <consortium name="US DOE Joint Genome Institute"/>
            <person name="Copeland A."/>
            <person name="Lucas S."/>
            <person name="Lapidus A."/>
            <person name="Barry K."/>
            <person name="Detter J.C."/>
            <person name="Glavina del Rio T."/>
            <person name="Hammon N."/>
            <person name="Israni S."/>
            <person name="Dalin E."/>
            <person name="Tice H."/>
            <person name="Pitluck S."/>
            <person name="Saunders E."/>
            <person name="Brettin T."/>
            <person name="Bruce D."/>
            <person name="Han C."/>
            <person name="Tapia R."/>
            <person name="Schmutz J."/>
            <person name="Larimer F."/>
            <person name="Land M."/>
            <person name="Hauser L."/>
            <person name="Kyrpides N."/>
            <person name="Kim E."/>
            <person name="Lovley D."/>
            <person name="Richardson P."/>
        </authorList>
    </citation>
    <scope>NUCLEOTIDE SEQUENCE [LARGE SCALE GENOMIC DNA]</scope>
    <source>
        <strain evidence="2">DSM 2379 / NBRC 103807 / OttBd1</strain>
    </source>
</reference>
<name>A1ANQ8_PELPD</name>
<dbReference type="AlphaFoldDB" id="A1ANQ8"/>
<dbReference type="PANTHER" id="PTHR35271:SF1">
    <property type="entry name" value="ABC TRANSPORTER, SUBSTRATE-BINDING LIPOPROTEIN"/>
    <property type="match status" value="1"/>
</dbReference>
<sequence length="297" mass="32399">MRILIALILALATLLPCLAQAYDVLLLVSRRDQASEEVLKGFRAGCSSSHRTLVLSDYAEVDLTRILREENPRLILTLGDAALKAARRVSRTPVVSLMALGVRQQAALQSNLTGIDMFASPESYMELFKKLKVSRVGVVYDQARSGWYLRKARQAAEKAGITLVTREVDSSRDALEKLASLSGKVDALWMLPDVTAVTRETSEAYFRFGQSQSVPVVSFSASYLGLGAGAVVEIDRKDLGRQACDMVDDLLKKGRGSDMPLAFPRNTSTRMNPDVIRHLGSGIVSGHQISLAALFGE</sequence>
<dbReference type="OrthoDB" id="9776955at2"/>
<dbReference type="RefSeq" id="WP_011735271.1">
    <property type="nucleotide sequence ID" value="NC_008609.1"/>
</dbReference>
<dbReference type="HOGENOM" id="CLU_058196_4_2_7"/>
<dbReference type="InterPro" id="IPR007487">
    <property type="entry name" value="ABC_transpt-TYRBP-like"/>
</dbReference>
<dbReference type="eggNOG" id="COG2984">
    <property type="taxonomic scope" value="Bacteria"/>
</dbReference>
<keyword evidence="2" id="KW-1185">Reference proteome</keyword>
<dbReference type="Pfam" id="PF04392">
    <property type="entry name" value="ABC_sub_bind"/>
    <property type="match status" value="1"/>
</dbReference>
<protein>
    <recommendedName>
        <fullName evidence="3">ABC transporter substrate binding protein</fullName>
    </recommendedName>
</protein>
<dbReference type="STRING" id="338966.Ppro_1359"/>
<dbReference type="Gene3D" id="3.40.50.2300">
    <property type="match status" value="2"/>
</dbReference>
<evidence type="ECO:0008006" key="3">
    <source>
        <dbReference type="Google" id="ProtNLM"/>
    </source>
</evidence>
<dbReference type="EMBL" id="CP000482">
    <property type="protein sequence ID" value="ABK98978.1"/>
    <property type="molecule type" value="Genomic_DNA"/>
</dbReference>
<accession>A1ANQ8</accession>
<dbReference type="KEGG" id="ppd:Ppro_1359"/>
<dbReference type="Proteomes" id="UP000006732">
    <property type="component" value="Chromosome"/>
</dbReference>
<dbReference type="SUPFAM" id="SSF53822">
    <property type="entry name" value="Periplasmic binding protein-like I"/>
    <property type="match status" value="1"/>
</dbReference>
<dbReference type="PANTHER" id="PTHR35271">
    <property type="entry name" value="ABC TRANSPORTER, SUBSTRATE-BINDING LIPOPROTEIN-RELATED"/>
    <property type="match status" value="1"/>
</dbReference>
<evidence type="ECO:0000313" key="1">
    <source>
        <dbReference type="EMBL" id="ABK98978.1"/>
    </source>
</evidence>
<dbReference type="InterPro" id="IPR028082">
    <property type="entry name" value="Peripla_BP_I"/>
</dbReference>
<evidence type="ECO:0000313" key="2">
    <source>
        <dbReference type="Proteomes" id="UP000006732"/>
    </source>
</evidence>
<organism evidence="1 2">
    <name type="scientific">Pelobacter propionicus (strain DSM 2379 / NBRC 103807 / OttBd1)</name>
    <dbReference type="NCBI Taxonomy" id="338966"/>
    <lineage>
        <taxon>Bacteria</taxon>
        <taxon>Pseudomonadati</taxon>
        <taxon>Thermodesulfobacteriota</taxon>
        <taxon>Desulfuromonadia</taxon>
        <taxon>Desulfuromonadales</taxon>
        <taxon>Desulfuromonadaceae</taxon>
        <taxon>Pelobacter</taxon>
    </lineage>
</organism>
<proteinExistence type="predicted"/>
<gene>
    <name evidence="1" type="ordered locus">Ppro_1359</name>
</gene>